<reference evidence="3" key="1">
    <citation type="submission" date="2019-03" db="EMBL/GenBank/DDBJ databases">
        <title>Long read genome sequence of the mycoparasitic Pythium oligandrum ATCC 38472 isolated from sugarbeet rhizosphere.</title>
        <authorList>
            <person name="Gaulin E."/>
        </authorList>
    </citation>
    <scope>NUCLEOTIDE SEQUENCE</scope>
    <source>
        <strain evidence="3">ATCC 38472_TT</strain>
    </source>
</reference>
<protein>
    <submittedName>
        <fullName evidence="3">Uncharacterized protein</fullName>
    </submittedName>
</protein>
<dbReference type="AlphaFoldDB" id="A0A8K1CV45"/>
<dbReference type="OrthoDB" id="10671622at2759"/>
<dbReference type="EMBL" id="SPLM01000001">
    <property type="protein sequence ID" value="TMW69513.1"/>
    <property type="molecule type" value="Genomic_DNA"/>
</dbReference>
<evidence type="ECO:0000256" key="1">
    <source>
        <dbReference type="SAM" id="MobiDB-lite"/>
    </source>
</evidence>
<comment type="caution">
    <text evidence="3">The sequence shown here is derived from an EMBL/GenBank/DDBJ whole genome shotgun (WGS) entry which is preliminary data.</text>
</comment>
<feature type="transmembrane region" description="Helical" evidence="2">
    <location>
        <begin position="182"/>
        <end position="201"/>
    </location>
</feature>
<keyword evidence="2" id="KW-0472">Membrane</keyword>
<feature type="transmembrane region" description="Helical" evidence="2">
    <location>
        <begin position="267"/>
        <end position="291"/>
    </location>
</feature>
<evidence type="ECO:0000313" key="4">
    <source>
        <dbReference type="Proteomes" id="UP000794436"/>
    </source>
</evidence>
<keyword evidence="2" id="KW-1133">Transmembrane helix</keyword>
<feature type="compositionally biased region" description="Basic residues" evidence="1">
    <location>
        <begin position="441"/>
        <end position="450"/>
    </location>
</feature>
<sequence>MATEAACESASLGKSANAVSSSRIAALSVIPTIEVGDVDENLTPSPLDRAVEEVKIALILYNPLTAIRSALIEAHTRPQIDAEVKSRRSLLEVAGMGNMSLDLRGIQAEEEDRRSNAISPSRDELLICNLPMSIQLAFRQRVLGILSIYVGLIALAVSILSMTESWEDARGFADHSTWVFPVLRASTGGVILLSLGLLHALRFDNPINLAVLVFLSCFEVLYASLWCVVFSSTTIILFCLLASEGMVVFYVLCSCRLKLLRLNDRELLRPITAVWITMGVLFVHSFMVNAFGVDLDHRLPYDALTSVLACVFVSLGWTAMILTVLCKTMIPEEYTLAVIFFQSDILVVTILVPGTLAVRCVRHLWKLHKKKSLKVREHVTPADGTIGSNAPTPQSKDIQPRIASPVHACSPSVDSASVALVDHDQLSADPAADEDDALAAKTRRRHSVIS</sequence>
<organism evidence="3 4">
    <name type="scientific">Pythium oligandrum</name>
    <name type="common">Mycoparasitic fungus</name>
    <dbReference type="NCBI Taxonomy" id="41045"/>
    <lineage>
        <taxon>Eukaryota</taxon>
        <taxon>Sar</taxon>
        <taxon>Stramenopiles</taxon>
        <taxon>Oomycota</taxon>
        <taxon>Peronosporomycetes</taxon>
        <taxon>Pythiales</taxon>
        <taxon>Pythiaceae</taxon>
        <taxon>Pythium</taxon>
    </lineage>
</organism>
<feature type="transmembrane region" description="Helical" evidence="2">
    <location>
        <begin position="303"/>
        <end position="325"/>
    </location>
</feature>
<evidence type="ECO:0000313" key="3">
    <source>
        <dbReference type="EMBL" id="TMW69513.1"/>
    </source>
</evidence>
<dbReference type="Proteomes" id="UP000794436">
    <property type="component" value="Unassembled WGS sequence"/>
</dbReference>
<proteinExistence type="predicted"/>
<keyword evidence="4" id="KW-1185">Reference proteome</keyword>
<feature type="transmembrane region" description="Helical" evidence="2">
    <location>
        <begin position="235"/>
        <end position="255"/>
    </location>
</feature>
<accession>A0A8K1CV45</accession>
<feature type="region of interest" description="Disordered" evidence="1">
    <location>
        <begin position="427"/>
        <end position="450"/>
    </location>
</feature>
<feature type="transmembrane region" description="Helical" evidence="2">
    <location>
        <begin position="337"/>
        <end position="358"/>
    </location>
</feature>
<feature type="transmembrane region" description="Helical" evidence="2">
    <location>
        <begin position="142"/>
        <end position="162"/>
    </location>
</feature>
<keyword evidence="2" id="KW-0812">Transmembrane</keyword>
<gene>
    <name evidence="3" type="ORF">Poli38472_001669</name>
</gene>
<feature type="transmembrane region" description="Helical" evidence="2">
    <location>
        <begin position="208"/>
        <end position="229"/>
    </location>
</feature>
<evidence type="ECO:0000256" key="2">
    <source>
        <dbReference type="SAM" id="Phobius"/>
    </source>
</evidence>
<name>A0A8K1CV45_PYTOL</name>